<protein>
    <recommendedName>
        <fullName evidence="1">VOC domain-containing protein</fullName>
    </recommendedName>
</protein>
<evidence type="ECO:0000313" key="2">
    <source>
        <dbReference type="EMBL" id="AFD05730.1"/>
    </source>
</evidence>
<dbReference type="InterPro" id="IPR029068">
    <property type="entry name" value="Glyas_Bleomycin-R_OHBP_Dase"/>
</dbReference>
<dbReference type="eggNOG" id="COG2764">
    <property type="taxonomic scope" value="Bacteria"/>
</dbReference>
<dbReference type="KEGG" id="scn:Solca_0600"/>
<dbReference type="InterPro" id="IPR004360">
    <property type="entry name" value="Glyas_Fos-R_dOase_dom"/>
</dbReference>
<dbReference type="SUPFAM" id="SSF54593">
    <property type="entry name" value="Glyoxalase/Bleomycin resistance protein/Dihydroxybiphenyl dioxygenase"/>
    <property type="match status" value="1"/>
</dbReference>
<reference evidence="2" key="1">
    <citation type="submission" date="2012-02" db="EMBL/GenBank/DDBJ databases">
        <title>The complete genome of Solitalea canadensis DSM 3403.</title>
        <authorList>
            <consortium name="US DOE Joint Genome Institute (JGI-PGF)"/>
            <person name="Lucas S."/>
            <person name="Copeland A."/>
            <person name="Lapidus A."/>
            <person name="Glavina del Rio T."/>
            <person name="Dalin E."/>
            <person name="Tice H."/>
            <person name="Bruce D."/>
            <person name="Goodwin L."/>
            <person name="Pitluck S."/>
            <person name="Peters L."/>
            <person name="Ovchinnikova G."/>
            <person name="Lu M."/>
            <person name="Kyrpides N."/>
            <person name="Mavromatis K."/>
            <person name="Ivanova N."/>
            <person name="Brettin T."/>
            <person name="Detter J.C."/>
            <person name="Han C."/>
            <person name="Larimer F."/>
            <person name="Land M."/>
            <person name="Hauser L."/>
            <person name="Markowitz V."/>
            <person name="Cheng J.-F."/>
            <person name="Hugenholtz P."/>
            <person name="Woyke T."/>
            <person name="Wu D."/>
            <person name="Spring S."/>
            <person name="Schroeder M."/>
            <person name="Kopitz M."/>
            <person name="Brambilla E."/>
            <person name="Klenk H.-P."/>
            <person name="Eisen J.A."/>
        </authorList>
    </citation>
    <scope>NUCLEOTIDE SEQUENCE</scope>
    <source>
        <strain evidence="2">DSM 3403</strain>
    </source>
</reference>
<dbReference type="EMBL" id="CP003349">
    <property type="protein sequence ID" value="AFD05730.1"/>
    <property type="molecule type" value="Genomic_DNA"/>
</dbReference>
<sequence length="126" mass="13668">MKNVKIPDGYTQVVPYLIVPDAEGLLKFTVDVFGATEKMKVLNDNGSIMHAEVFIGNSVIMFANSSEPYPPQPAGLFIYVDNADTVYKKALEAGATSVMELTNQGYGRTSGVLDSNGNTWWITSAN</sequence>
<dbReference type="PROSITE" id="PS51819">
    <property type="entry name" value="VOC"/>
    <property type="match status" value="1"/>
</dbReference>
<dbReference type="AlphaFoldDB" id="H8KP93"/>
<feature type="domain" description="VOC" evidence="1">
    <location>
        <begin position="9"/>
        <end position="125"/>
    </location>
</feature>
<dbReference type="Proteomes" id="UP000007590">
    <property type="component" value="Chromosome"/>
</dbReference>
<dbReference type="RefSeq" id="WP_014678958.1">
    <property type="nucleotide sequence ID" value="NC_017770.1"/>
</dbReference>
<dbReference type="Gene3D" id="3.30.720.120">
    <property type="match status" value="1"/>
</dbReference>
<dbReference type="CDD" id="cd07246">
    <property type="entry name" value="VOC_like"/>
    <property type="match status" value="1"/>
</dbReference>
<gene>
    <name evidence="2" type="ordered locus">Solca_0600</name>
</gene>
<dbReference type="OrthoDB" id="9795306at2"/>
<accession>H8KP93</accession>
<dbReference type="Pfam" id="PF00903">
    <property type="entry name" value="Glyoxalase"/>
    <property type="match status" value="1"/>
</dbReference>
<keyword evidence="3" id="KW-1185">Reference proteome</keyword>
<evidence type="ECO:0000313" key="3">
    <source>
        <dbReference type="Proteomes" id="UP000007590"/>
    </source>
</evidence>
<dbReference type="PANTHER" id="PTHR34109">
    <property type="entry name" value="BNAUNNG04460D PROTEIN-RELATED"/>
    <property type="match status" value="1"/>
</dbReference>
<name>H8KP93_SOLCM</name>
<evidence type="ECO:0000259" key="1">
    <source>
        <dbReference type="PROSITE" id="PS51819"/>
    </source>
</evidence>
<dbReference type="InterPro" id="IPR037523">
    <property type="entry name" value="VOC_core"/>
</dbReference>
<dbReference type="Gene3D" id="3.30.720.110">
    <property type="match status" value="1"/>
</dbReference>
<dbReference type="STRING" id="929556.Solca_0600"/>
<dbReference type="HOGENOM" id="CLU_046006_11_0_10"/>
<dbReference type="PANTHER" id="PTHR34109:SF1">
    <property type="entry name" value="VOC DOMAIN-CONTAINING PROTEIN"/>
    <property type="match status" value="1"/>
</dbReference>
<proteinExistence type="predicted"/>
<organism evidence="2 3">
    <name type="scientific">Solitalea canadensis (strain ATCC 29591 / DSM 3403 / JCM 21819 / LMG 8368 / NBRC 15130 / NCIMB 12057 / USAM 9D)</name>
    <name type="common">Flexibacter canadensis</name>
    <dbReference type="NCBI Taxonomy" id="929556"/>
    <lineage>
        <taxon>Bacteria</taxon>
        <taxon>Pseudomonadati</taxon>
        <taxon>Bacteroidota</taxon>
        <taxon>Sphingobacteriia</taxon>
        <taxon>Sphingobacteriales</taxon>
        <taxon>Sphingobacteriaceae</taxon>
        <taxon>Solitalea</taxon>
    </lineage>
</organism>